<comment type="caution">
    <text evidence="2">The sequence shown here is derived from an EMBL/GenBank/DDBJ whole genome shotgun (WGS) entry which is preliminary data.</text>
</comment>
<feature type="region of interest" description="Disordered" evidence="1">
    <location>
        <begin position="336"/>
        <end position="444"/>
    </location>
</feature>
<feature type="region of interest" description="Disordered" evidence="1">
    <location>
        <begin position="491"/>
        <end position="600"/>
    </location>
</feature>
<evidence type="ECO:0000256" key="1">
    <source>
        <dbReference type="SAM" id="MobiDB-lite"/>
    </source>
</evidence>
<proteinExistence type="predicted"/>
<evidence type="ECO:0000313" key="3">
    <source>
        <dbReference type="Proteomes" id="UP001215598"/>
    </source>
</evidence>
<feature type="region of interest" description="Disordered" evidence="1">
    <location>
        <begin position="94"/>
        <end position="149"/>
    </location>
</feature>
<feature type="compositionally biased region" description="Low complexity" evidence="1">
    <location>
        <begin position="113"/>
        <end position="123"/>
    </location>
</feature>
<feature type="region of interest" description="Disordered" evidence="1">
    <location>
        <begin position="457"/>
        <end position="479"/>
    </location>
</feature>
<feature type="compositionally biased region" description="Polar residues" evidence="1">
    <location>
        <begin position="539"/>
        <end position="548"/>
    </location>
</feature>
<dbReference type="Proteomes" id="UP001215598">
    <property type="component" value="Unassembled WGS sequence"/>
</dbReference>
<dbReference type="EMBL" id="JARKIB010000006">
    <property type="protein sequence ID" value="KAJ7778941.1"/>
    <property type="molecule type" value="Genomic_DNA"/>
</dbReference>
<evidence type="ECO:0000313" key="2">
    <source>
        <dbReference type="EMBL" id="KAJ7778941.1"/>
    </source>
</evidence>
<name>A0AAD7K7T6_9AGAR</name>
<keyword evidence="3" id="KW-1185">Reference proteome</keyword>
<feature type="compositionally biased region" description="Basic and acidic residues" evidence="1">
    <location>
        <begin position="572"/>
        <end position="586"/>
    </location>
</feature>
<feature type="compositionally biased region" description="Acidic residues" evidence="1">
    <location>
        <begin position="126"/>
        <end position="148"/>
    </location>
</feature>
<reference evidence="2" key="1">
    <citation type="submission" date="2023-03" db="EMBL/GenBank/DDBJ databases">
        <title>Massive genome expansion in bonnet fungi (Mycena s.s.) driven by repeated elements and novel gene families across ecological guilds.</title>
        <authorList>
            <consortium name="Lawrence Berkeley National Laboratory"/>
            <person name="Harder C.B."/>
            <person name="Miyauchi S."/>
            <person name="Viragh M."/>
            <person name="Kuo A."/>
            <person name="Thoen E."/>
            <person name="Andreopoulos B."/>
            <person name="Lu D."/>
            <person name="Skrede I."/>
            <person name="Drula E."/>
            <person name="Henrissat B."/>
            <person name="Morin E."/>
            <person name="Kohler A."/>
            <person name="Barry K."/>
            <person name="LaButti K."/>
            <person name="Morin E."/>
            <person name="Salamov A."/>
            <person name="Lipzen A."/>
            <person name="Mereny Z."/>
            <person name="Hegedus B."/>
            <person name="Baldrian P."/>
            <person name="Stursova M."/>
            <person name="Weitz H."/>
            <person name="Taylor A."/>
            <person name="Grigoriev I.V."/>
            <person name="Nagy L.G."/>
            <person name="Martin F."/>
            <person name="Kauserud H."/>
        </authorList>
    </citation>
    <scope>NUCLEOTIDE SEQUENCE</scope>
    <source>
        <strain evidence="2">CBHHK182m</strain>
    </source>
</reference>
<feature type="compositionally biased region" description="Basic residues" evidence="1">
    <location>
        <begin position="559"/>
        <end position="571"/>
    </location>
</feature>
<organism evidence="2 3">
    <name type="scientific">Mycena metata</name>
    <dbReference type="NCBI Taxonomy" id="1033252"/>
    <lineage>
        <taxon>Eukaryota</taxon>
        <taxon>Fungi</taxon>
        <taxon>Dikarya</taxon>
        <taxon>Basidiomycota</taxon>
        <taxon>Agaricomycotina</taxon>
        <taxon>Agaricomycetes</taxon>
        <taxon>Agaricomycetidae</taxon>
        <taxon>Agaricales</taxon>
        <taxon>Marasmiineae</taxon>
        <taxon>Mycenaceae</taxon>
        <taxon>Mycena</taxon>
    </lineage>
</organism>
<accession>A0AAD7K7T6</accession>
<feature type="region of interest" description="Disordered" evidence="1">
    <location>
        <begin position="247"/>
        <end position="282"/>
    </location>
</feature>
<feature type="compositionally biased region" description="Basic and acidic residues" evidence="1">
    <location>
        <begin position="424"/>
        <end position="434"/>
    </location>
</feature>
<protein>
    <submittedName>
        <fullName evidence="2">Uncharacterized protein</fullName>
    </submittedName>
</protein>
<sequence length="647" mass="70312">MWLRIGKKKEPKGGIEMFDRERCRRLFCGSWTPPPGVLDHHLYGAPVPDFPFMIDTNGDGRLAPAKPSTWMYPTQFPSKAYHVGKRLSLPSPSRLPLLVPEEDNGANKGKSKATAADTVVATDMEALNESDYGDEDGMDVDDSDEEDAAPPSNVVVIDGLDENVSAAMFRGLATDALFQAHATPLAILCAQRRMWLQFADTTNGRRAQGALGGMATGIRATYTSEREFESAARYTQDIWTAEFEEDDPMPTTVSSFEHRTAAEDPTPATVSSLERRTAADDPIPATVSSFERRMAVDDPIPATVSSFERRTAADDMSLSRTPSPVPEVAMIEEQQSPGLTSASRTDFVPGVAPSPPAVTISPAPAQERCSSSPPASVTRIPPLPSLPAVEHPLSPAPRPVVTRSSPPPPSSFATRSSPPIRSRAPLEERLEIRPPPRVPPAAPRAMLRPLEQRLSFAPMRLDGSSAQRETRPLPQRNTVPLYHRLSSAIPLGERLGPRNSGLLEQLSAPPIEHPRAGSHESGGTGKRKREVEAPVPPIASSSRTTLNSIKGDEVDEGRTHKKVRRGKRSGRLVREYEQRKAERANKTEGVVNERDEESETQAHLESVLQTVAEVAEAEDALAIAWDGEVAPAWAPEEDEDDAGPAKM</sequence>
<gene>
    <name evidence="2" type="ORF">B0H16DRAFT_1711287</name>
</gene>
<dbReference type="AlphaFoldDB" id="A0AAD7K7T6"/>